<keyword evidence="3" id="KW-1185">Reference proteome</keyword>
<evidence type="ECO:0000313" key="2">
    <source>
        <dbReference type="EMBL" id="AIZ01727.1"/>
    </source>
</evidence>
<dbReference type="InterPro" id="IPR019080">
    <property type="entry name" value="YqaJ_viral_recombinase"/>
</dbReference>
<dbReference type="GeneID" id="23680880"/>
<dbReference type="SUPFAM" id="SSF52980">
    <property type="entry name" value="Restriction endonuclease-like"/>
    <property type="match status" value="1"/>
</dbReference>
<dbReference type="EMBL" id="KM879463">
    <property type="protein sequence ID" value="AIZ01727.1"/>
    <property type="molecule type" value="Genomic_DNA"/>
</dbReference>
<dbReference type="InterPro" id="IPR011604">
    <property type="entry name" value="PDDEXK-like_dom_sf"/>
</dbReference>
<proteinExistence type="predicted"/>
<keyword evidence="2" id="KW-0255">Endonuclease</keyword>
<sequence length="317" mass="35415">MTAVAEATQYVDHSIPGHAPGSEEWVRYLTASKIAAIMGHSTYDSYFSMWHRMAGNISPDAASEEALRGHYLEPSIANWFGDQMPGYKLLPTGMWVAKDDPRFAATPDRFMVPVEPGLVLSLGEVKSSNNDWEWGAEDTEEVPLPYYDQTQWQMRCIRTYYPQIEGVHVPVLTTGLNFAKYYVPWDPDYVEILEAKANEFMGKLEAGESPSIDPLDGHIQTYTAIRKLHPDIEPHSVALTDDEARAFFDAHATDKELALRLQAAKNVIAAKMGNAQTAKWRGRKIFTRMSKQGGTPYLTAARGLPTADLLKEMETAA</sequence>
<feature type="domain" description="YqaJ viral recombinase" evidence="1">
    <location>
        <begin position="28"/>
        <end position="156"/>
    </location>
</feature>
<dbReference type="InterPro" id="IPR011335">
    <property type="entry name" value="Restrct_endonuc-II-like"/>
</dbReference>
<accession>A0A0A7HAM5</accession>
<organism evidence="2 3">
    <name type="scientific">Arthrobacter phage vB_ArtM-ArV1</name>
    <dbReference type="NCBI Taxonomy" id="1566993"/>
    <lineage>
        <taxon>Viruses</taxon>
        <taxon>Duplodnaviria</taxon>
        <taxon>Heunggongvirae</taxon>
        <taxon>Uroviricota</taxon>
        <taxon>Caudoviricetes</taxon>
        <taxon>Klausavirus</taxon>
        <taxon>Klausavirus ArV1</taxon>
    </lineage>
</organism>
<dbReference type="GO" id="GO:0004519">
    <property type="term" value="F:endonuclease activity"/>
    <property type="evidence" value="ECO:0007669"/>
    <property type="project" value="UniProtKB-KW"/>
</dbReference>
<dbReference type="Proteomes" id="UP000031071">
    <property type="component" value="Segment"/>
</dbReference>
<keyword evidence="2" id="KW-0540">Nuclease</keyword>
<dbReference type="RefSeq" id="YP_009126073.1">
    <property type="nucleotide sequence ID" value="NC_026606.1"/>
</dbReference>
<name>A0A0A7HAM5_9CAUD</name>
<gene>
    <name evidence="2" type="ORF">ArV1_039</name>
</gene>
<dbReference type="Gene3D" id="3.90.320.10">
    <property type="match status" value="1"/>
</dbReference>
<evidence type="ECO:0000313" key="3">
    <source>
        <dbReference type="Proteomes" id="UP000031071"/>
    </source>
</evidence>
<dbReference type="KEGG" id="vg:23680880"/>
<keyword evidence="2" id="KW-0378">Hydrolase</keyword>
<dbReference type="Pfam" id="PF09588">
    <property type="entry name" value="YqaJ"/>
    <property type="match status" value="1"/>
</dbReference>
<evidence type="ECO:0000259" key="1">
    <source>
        <dbReference type="Pfam" id="PF09588"/>
    </source>
</evidence>
<dbReference type="OrthoDB" id="8884at10239"/>
<reference evidence="2 3" key="1">
    <citation type="submission" date="2014-10" db="EMBL/GenBank/DDBJ databases">
        <title>Genome of vB_ArtM-ArV1 - first myovirus infecting Arthrobacter sp.</title>
        <authorList>
            <person name="Simoliunas E."/>
            <person name="Kaliniene L."/>
            <person name="Stasilo M."/>
            <person name="Meskys R."/>
        </authorList>
    </citation>
    <scope>NUCLEOTIDE SEQUENCE [LARGE SCALE GENOMIC DNA]</scope>
</reference>
<protein>
    <submittedName>
        <fullName evidence="2">Endonuclease</fullName>
    </submittedName>
</protein>